<dbReference type="AlphaFoldDB" id="A0A8J8P1A2"/>
<dbReference type="EMBL" id="RRYP01001317">
    <property type="protein sequence ID" value="TNV86092.1"/>
    <property type="molecule type" value="Genomic_DNA"/>
</dbReference>
<dbReference type="Proteomes" id="UP000785679">
    <property type="component" value="Unassembled WGS sequence"/>
</dbReference>
<reference evidence="2" key="1">
    <citation type="submission" date="2019-06" db="EMBL/GenBank/DDBJ databases">
        <authorList>
            <person name="Zheng W."/>
        </authorList>
    </citation>
    <scope>NUCLEOTIDE SEQUENCE</scope>
    <source>
        <strain evidence="2">QDHG01</strain>
    </source>
</reference>
<protein>
    <submittedName>
        <fullName evidence="2">Uncharacterized protein</fullName>
    </submittedName>
</protein>
<feature type="region of interest" description="Disordered" evidence="1">
    <location>
        <begin position="27"/>
        <end position="50"/>
    </location>
</feature>
<gene>
    <name evidence="2" type="ORF">FGO68_gene3480</name>
</gene>
<organism evidence="2 3">
    <name type="scientific">Halteria grandinella</name>
    <dbReference type="NCBI Taxonomy" id="5974"/>
    <lineage>
        <taxon>Eukaryota</taxon>
        <taxon>Sar</taxon>
        <taxon>Alveolata</taxon>
        <taxon>Ciliophora</taxon>
        <taxon>Intramacronucleata</taxon>
        <taxon>Spirotrichea</taxon>
        <taxon>Stichotrichia</taxon>
        <taxon>Sporadotrichida</taxon>
        <taxon>Halteriidae</taxon>
        <taxon>Halteria</taxon>
    </lineage>
</organism>
<keyword evidence="3" id="KW-1185">Reference proteome</keyword>
<proteinExistence type="predicted"/>
<feature type="compositionally biased region" description="Polar residues" evidence="1">
    <location>
        <begin position="33"/>
        <end position="43"/>
    </location>
</feature>
<feature type="compositionally biased region" description="Polar residues" evidence="1">
    <location>
        <begin position="409"/>
        <end position="426"/>
    </location>
</feature>
<evidence type="ECO:0000256" key="1">
    <source>
        <dbReference type="SAM" id="MobiDB-lite"/>
    </source>
</evidence>
<sequence>MQLNHQPRGTLITLQRKDQLNQKAHLAIKSHRSNPSSLSQSRGLGNIKADPQRPLINITNIAKLQREQAHAQVIKLNAMPQCVPDTPEINAQLVPTEEDDDYARDERFAKTELYQERCVIFFEALAQVNLALDSFAQFSNPTPQNLDMTDSNINDETAAEDAKVADVSRIDNEIGERQFESPMCKSDASKKRVSICLDHEIIELDCEPRTEDHQQYKRLLSQSSCRDNFDRSSLSSLSESRAQDKSRFGFKRRNLKLLGKQLVKEKTEQSQNAQAKEGCSELSSLLKRKQLTIPISPRLHHKERPQIKTEFLNNTQQQTRSFASRVLQAPSSLGKFSVSMRTKQIVRKQQFLGGQAVGFKRVRDMRQGTHSQDFDRALKKTRIDKINADKLTPSFAQQSRKSLAGGLGNTNNMTVQSTDMQQANNRLSLKALDQQMNSQGNSMQRPSLE</sequence>
<feature type="region of interest" description="Disordered" evidence="1">
    <location>
        <begin position="389"/>
        <end position="426"/>
    </location>
</feature>
<name>A0A8J8P1A2_HALGN</name>
<evidence type="ECO:0000313" key="2">
    <source>
        <dbReference type="EMBL" id="TNV86092.1"/>
    </source>
</evidence>
<accession>A0A8J8P1A2</accession>
<comment type="caution">
    <text evidence="2">The sequence shown here is derived from an EMBL/GenBank/DDBJ whole genome shotgun (WGS) entry which is preliminary data.</text>
</comment>
<evidence type="ECO:0000313" key="3">
    <source>
        <dbReference type="Proteomes" id="UP000785679"/>
    </source>
</evidence>